<dbReference type="AlphaFoldDB" id="A0A974HTW6"/>
<evidence type="ECO:0000313" key="3">
    <source>
        <dbReference type="Proteomes" id="UP000694892"/>
    </source>
</evidence>
<sequence>MRKDCIKNIPRGLRSHLRPTMFQDDESFVERWESILNICSLDLELALMEQLRNTEAAEKFEFGRSKLQSSLRQFQDEVEMRKCQKFQRDGAAYESGRVYRWAHTVNPRRHCRGNFRGNLRGKKPRNMVTTARGSDTDSSSTSLDFSGGSQDDSQAEGEGEAAGNIGAKGKSDRPQREWKRPARWL</sequence>
<evidence type="ECO:0000256" key="1">
    <source>
        <dbReference type="SAM" id="MobiDB-lite"/>
    </source>
</evidence>
<evidence type="ECO:0000313" key="2">
    <source>
        <dbReference type="EMBL" id="OCT90302.1"/>
    </source>
</evidence>
<feature type="compositionally biased region" description="Low complexity" evidence="1">
    <location>
        <begin position="136"/>
        <end position="149"/>
    </location>
</feature>
<gene>
    <name evidence="2" type="ORF">XELAEV_18018915mg</name>
</gene>
<reference evidence="3" key="1">
    <citation type="journal article" date="2016" name="Nature">
        <title>Genome evolution in the allotetraploid frog Xenopus laevis.</title>
        <authorList>
            <person name="Session A.M."/>
            <person name="Uno Y."/>
            <person name="Kwon T."/>
            <person name="Chapman J.A."/>
            <person name="Toyoda A."/>
            <person name="Takahashi S."/>
            <person name="Fukui A."/>
            <person name="Hikosaka A."/>
            <person name="Suzuki A."/>
            <person name="Kondo M."/>
            <person name="van Heeringen S.J."/>
            <person name="Quigley I."/>
            <person name="Heinz S."/>
            <person name="Ogino H."/>
            <person name="Ochi H."/>
            <person name="Hellsten U."/>
            <person name="Lyons J.B."/>
            <person name="Simakov O."/>
            <person name="Putnam N."/>
            <person name="Stites J."/>
            <person name="Kuroki Y."/>
            <person name="Tanaka T."/>
            <person name="Michiue T."/>
            <person name="Watanabe M."/>
            <person name="Bogdanovic O."/>
            <person name="Lister R."/>
            <person name="Georgiou G."/>
            <person name="Paranjpe S.S."/>
            <person name="van Kruijsbergen I."/>
            <person name="Shu S."/>
            <person name="Carlson J."/>
            <person name="Kinoshita T."/>
            <person name="Ohta Y."/>
            <person name="Mawaribuchi S."/>
            <person name="Jenkins J."/>
            <person name="Grimwood J."/>
            <person name="Schmutz J."/>
            <person name="Mitros T."/>
            <person name="Mozaffari S.V."/>
            <person name="Suzuki Y."/>
            <person name="Haramoto Y."/>
            <person name="Yamamoto T.S."/>
            <person name="Takagi C."/>
            <person name="Heald R."/>
            <person name="Miller K."/>
            <person name="Haudenschild C."/>
            <person name="Kitzman J."/>
            <person name="Nakayama T."/>
            <person name="Izutsu Y."/>
            <person name="Robert J."/>
            <person name="Fortriede J."/>
            <person name="Burns K."/>
            <person name="Lotay V."/>
            <person name="Karimi K."/>
            <person name="Yasuoka Y."/>
            <person name="Dichmann D.S."/>
            <person name="Flajnik M.F."/>
            <person name="Houston D.W."/>
            <person name="Shendure J."/>
            <person name="DuPasquier L."/>
            <person name="Vize P.D."/>
            <person name="Zorn A.M."/>
            <person name="Ito M."/>
            <person name="Marcotte E.M."/>
            <person name="Wallingford J.B."/>
            <person name="Ito Y."/>
            <person name="Asashima M."/>
            <person name="Ueno N."/>
            <person name="Matsuda Y."/>
            <person name="Veenstra G.J."/>
            <person name="Fujiyama A."/>
            <person name="Harland R.M."/>
            <person name="Taira M."/>
            <person name="Rokhsar D.S."/>
        </authorList>
    </citation>
    <scope>NUCLEOTIDE SEQUENCE [LARGE SCALE GENOMIC DNA]</scope>
    <source>
        <strain evidence="3">J</strain>
    </source>
</reference>
<proteinExistence type="predicted"/>
<dbReference type="Proteomes" id="UP000694892">
    <property type="component" value="Chromosome 3L"/>
</dbReference>
<dbReference type="EMBL" id="CM004470">
    <property type="protein sequence ID" value="OCT90302.1"/>
    <property type="molecule type" value="Genomic_DNA"/>
</dbReference>
<feature type="compositionally biased region" description="Basic and acidic residues" evidence="1">
    <location>
        <begin position="169"/>
        <end position="185"/>
    </location>
</feature>
<feature type="region of interest" description="Disordered" evidence="1">
    <location>
        <begin position="112"/>
        <end position="185"/>
    </location>
</feature>
<name>A0A974HTW6_XENLA</name>
<organism evidence="2 3">
    <name type="scientific">Xenopus laevis</name>
    <name type="common">African clawed frog</name>
    <dbReference type="NCBI Taxonomy" id="8355"/>
    <lineage>
        <taxon>Eukaryota</taxon>
        <taxon>Metazoa</taxon>
        <taxon>Chordata</taxon>
        <taxon>Craniata</taxon>
        <taxon>Vertebrata</taxon>
        <taxon>Euteleostomi</taxon>
        <taxon>Amphibia</taxon>
        <taxon>Batrachia</taxon>
        <taxon>Anura</taxon>
        <taxon>Pipoidea</taxon>
        <taxon>Pipidae</taxon>
        <taxon>Xenopodinae</taxon>
        <taxon>Xenopus</taxon>
        <taxon>Xenopus</taxon>
    </lineage>
</organism>
<accession>A0A974HTW6</accession>
<protein>
    <submittedName>
        <fullName evidence="2">Uncharacterized protein</fullName>
    </submittedName>
</protein>
<feature type="compositionally biased region" description="Basic residues" evidence="1">
    <location>
        <begin position="112"/>
        <end position="125"/>
    </location>
</feature>